<keyword evidence="2" id="KW-1185">Reference proteome</keyword>
<dbReference type="STRING" id="7574.A0A1S3IQN1"/>
<feature type="domain" description="ERAP1-like C-terminal" evidence="1">
    <location>
        <begin position="3"/>
        <end position="92"/>
    </location>
</feature>
<gene>
    <name evidence="3" type="primary">LOC106166273</name>
</gene>
<dbReference type="Proteomes" id="UP000085678">
    <property type="component" value="Unplaced"/>
</dbReference>
<dbReference type="KEGG" id="lak:106166273"/>
<dbReference type="OrthoDB" id="510539at2759"/>
<name>A0A1S3IQN1_LINAN</name>
<proteinExistence type="predicted"/>
<sequence>MEGALSCSKDLWVLSRYLSYAKHNASIFPVSDSNNAILAVGSSPFGRKLAWDWIQAQWNSTDRVLGNRKELIGGILDGFWTKVDFQEVYSFRHKFGSAMDDYTRAALNEMLELMKANARWVTNNEEEVRHWLKTRVLQRSDAAH</sequence>
<dbReference type="RefSeq" id="XP_013400221.1">
    <property type="nucleotide sequence ID" value="XM_013544767.2"/>
</dbReference>
<dbReference type="GeneID" id="106166273"/>
<dbReference type="Pfam" id="PF11838">
    <property type="entry name" value="ERAP1_C"/>
    <property type="match status" value="1"/>
</dbReference>
<protein>
    <submittedName>
        <fullName evidence="3">Aminopeptidase N-like</fullName>
    </submittedName>
</protein>
<dbReference type="InterPro" id="IPR024571">
    <property type="entry name" value="ERAP1-like_C_dom"/>
</dbReference>
<dbReference type="InParanoid" id="A0A1S3IQN1"/>
<dbReference type="AlphaFoldDB" id="A0A1S3IQN1"/>
<evidence type="ECO:0000313" key="3">
    <source>
        <dbReference type="RefSeq" id="XP_013400221.1"/>
    </source>
</evidence>
<organism evidence="2 3">
    <name type="scientific">Lingula anatina</name>
    <name type="common">Brachiopod</name>
    <name type="synonym">Lingula unguis</name>
    <dbReference type="NCBI Taxonomy" id="7574"/>
    <lineage>
        <taxon>Eukaryota</taxon>
        <taxon>Metazoa</taxon>
        <taxon>Spiralia</taxon>
        <taxon>Lophotrochozoa</taxon>
        <taxon>Brachiopoda</taxon>
        <taxon>Linguliformea</taxon>
        <taxon>Lingulata</taxon>
        <taxon>Lingulida</taxon>
        <taxon>Linguloidea</taxon>
        <taxon>Lingulidae</taxon>
        <taxon>Lingula</taxon>
    </lineage>
</organism>
<accession>A0A1S3IQN1</accession>
<evidence type="ECO:0000259" key="1">
    <source>
        <dbReference type="Pfam" id="PF11838"/>
    </source>
</evidence>
<dbReference type="Gene3D" id="1.25.50.20">
    <property type="match status" value="1"/>
</dbReference>
<evidence type="ECO:0000313" key="2">
    <source>
        <dbReference type="Proteomes" id="UP000085678"/>
    </source>
</evidence>
<reference evidence="3" key="1">
    <citation type="submission" date="2025-08" db="UniProtKB">
        <authorList>
            <consortium name="RefSeq"/>
        </authorList>
    </citation>
    <scope>IDENTIFICATION</scope>
    <source>
        <tissue evidence="3">Gonads</tissue>
    </source>
</reference>